<accession>A0AA97FIS9</accession>
<feature type="compositionally biased region" description="Basic and acidic residues" evidence="2">
    <location>
        <begin position="83"/>
        <end position="92"/>
    </location>
</feature>
<keyword evidence="1" id="KW-0175">Coiled coil</keyword>
<evidence type="ECO:0000256" key="2">
    <source>
        <dbReference type="SAM" id="MobiDB-lite"/>
    </source>
</evidence>
<evidence type="ECO:0000313" key="4">
    <source>
        <dbReference type="Proteomes" id="UP001305498"/>
    </source>
</evidence>
<dbReference type="Proteomes" id="UP001305498">
    <property type="component" value="Chromosome"/>
</dbReference>
<gene>
    <name evidence="3" type="ORF">N8K70_03805</name>
</gene>
<sequence length="124" mass="14156">MSAPDNHSDDRPTWAEVNWWLAAERARKTAVRLEQELAVAETRAETAERALAGMRPDGEQAPPQLTDEEARRAALRMIGIDPDPYHPHRATDHVASNDSTGYDWAPEPRSWWRRFLIWLGLADD</sequence>
<keyword evidence="4" id="KW-1185">Reference proteome</keyword>
<evidence type="ECO:0000313" key="3">
    <source>
        <dbReference type="EMBL" id="WOF23815.1"/>
    </source>
</evidence>
<feature type="coiled-coil region" evidence="1">
    <location>
        <begin position="23"/>
        <end position="50"/>
    </location>
</feature>
<dbReference type="AlphaFoldDB" id="A0AA97FIS9"/>
<proteinExistence type="predicted"/>
<dbReference type="KEGG" id="mbet:N8K70_03805"/>
<name>A0AA97FIS9_9MICO</name>
<reference evidence="3 4" key="1">
    <citation type="submission" date="2023-02" db="EMBL/GenBank/DDBJ databases">
        <title>Microbacterium betulae sp. nov., isolated from birch wood.</title>
        <authorList>
            <person name="Pasciak M."/>
            <person name="Pawlik K.J."/>
            <person name="Martynowski D."/>
            <person name="Laczmanski L."/>
            <person name="Ciekot J."/>
            <person name="Szponar B."/>
            <person name="Wojcik-Fatla A."/>
            <person name="Mackiewicz B."/>
            <person name="Farian E."/>
            <person name="Cholewa G."/>
            <person name="Cholewa A."/>
            <person name="Dutkiewicz J."/>
        </authorList>
    </citation>
    <scope>NUCLEOTIDE SEQUENCE [LARGE SCALE GENOMIC DNA]</scope>
    <source>
        <strain evidence="3 4">AB</strain>
    </source>
</reference>
<dbReference type="EMBL" id="CP118157">
    <property type="protein sequence ID" value="WOF23815.1"/>
    <property type="molecule type" value="Genomic_DNA"/>
</dbReference>
<protein>
    <submittedName>
        <fullName evidence="3">Uncharacterized protein</fullName>
    </submittedName>
</protein>
<organism evidence="3 4">
    <name type="scientific">Microbacterium betulae</name>
    <dbReference type="NCBI Taxonomy" id="2981139"/>
    <lineage>
        <taxon>Bacteria</taxon>
        <taxon>Bacillati</taxon>
        <taxon>Actinomycetota</taxon>
        <taxon>Actinomycetes</taxon>
        <taxon>Micrococcales</taxon>
        <taxon>Microbacteriaceae</taxon>
        <taxon>Microbacterium</taxon>
    </lineage>
</organism>
<evidence type="ECO:0000256" key="1">
    <source>
        <dbReference type="SAM" id="Coils"/>
    </source>
</evidence>
<feature type="region of interest" description="Disordered" evidence="2">
    <location>
        <begin position="81"/>
        <end position="100"/>
    </location>
</feature>
<dbReference type="RefSeq" id="WP_317140286.1">
    <property type="nucleotide sequence ID" value="NZ_CP118157.1"/>
</dbReference>